<reference evidence="2" key="1">
    <citation type="submission" date="2023-10" db="EMBL/GenBank/DDBJ databases">
        <authorList>
            <person name="Chen Y."/>
            <person name="Shah S."/>
            <person name="Dougan E. K."/>
            <person name="Thang M."/>
            <person name="Chan C."/>
        </authorList>
    </citation>
    <scope>NUCLEOTIDE SEQUENCE [LARGE SCALE GENOMIC DNA]</scope>
</reference>
<accession>A0ABN9X4S6</accession>
<evidence type="ECO:0000256" key="1">
    <source>
        <dbReference type="SAM" id="MobiDB-lite"/>
    </source>
</evidence>
<name>A0ABN9X4S6_9DINO</name>
<sequence length="118" mass="13418">MNERAAPGTGEERVGRRERQRGKEGQRKGMPNAAERLLALDKSCTGTAEHARRGKQQQLHKPLRQGGQGRAEAEARHGHTPQPHGGAQRTHLRRREGRRKKQRRGRRIAGNEKEDRIE</sequence>
<feature type="region of interest" description="Disordered" evidence="1">
    <location>
        <begin position="1"/>
        <end position="118"/>
    </location>
</feature>
<dbReference type="EMBL" id="CAUYUJ010019888">
    <property type="protein sequence ID" value="CAK0894372.1"/>
    <property type="molecule type" value="Genomic_DNA"/>
</dbReference>
<keyword evidence="3" id="KW-1185">Reference proteome</keyword>
<proteinExistence type="predicted"/>
<gene>
    <name evidence="2" type="ORF">PCOR1329_LOCUS73438</name>
</gene>
<evidence type="ECO:0000313" key="3">
    <source>
        <dbReference type="Proteomes" id="UP001189429"/>
    </source>
</evidence>
<protein>
    <submittedName>
        <fullName evidence="2">Uncharacterized protein</fullName>
    </submittedName>
</protein>
<comment type="caution">
    <text evidence="2">The sequence shown here is derived from an EMBL/GenBank/DDBJ whole genome shotgun (WGS) entry which is preliminary data.</text>
</comment>
<feature type="compositionally biased region" description="Basic and acidic residues" evidence="1">
    <location>
        <begin position="10"/>
        <end position="27"/>
    </location>
</feature>
<organism evidence="2 3">
    <name type="scientific">Prorocentrum cordatum</name>
    <dbReference type="NCBI Taxonomy" id="2364126"/>
    <lineage>
        <taxon>Eukaryota</taxon>
        <taxon>Sar</taxon>
        <taxon>Alveolata</taxon>
        <taxon>Dinophyceae</taxon>
        <taxon>Prorocentrales</taxon>
        <taxon>Prorocentraceae</taxon>
        <taxon>Prorocentrum</taxon>
    </lineage>
</organism>
<evidence type="ECO:0000313" key="2">
    <source>
        <dbReference type="EMBL" id="CAK0894372.1"/>
    </source>
</evidence>
<feature type="compositionally biased region" description="Basic residues" evidence="1">
    <location>
        <begin position="90"/>
        <end position="107"/>
    </location>
</feature>
<feature type="compositionally biased region" description="Basic and acidic residues" evidence="1">
    <location>
        <begin position="109"/>
        <end position="118"/>
    </location>
</feature>
<dbReference type="Proteomes" id="UP001189429">
    <property type="component" value="Unassembled WGS sequence"/>
</dbReference>